<dbReference type="Gene3D" id="3.40.50.720">
    <property type="entry name" value="NAD(P)-binding Rossmann-like Domain"/>
    <property type="match status" value="1"/>
</dbReference>
<reference evidence="3 4" key="1">
    <citation type="journal article" date="2020" name="IScience">
        <title>Genome Sequencing of the Endangered Kingdonia uniflora (Circaeasteraceae, Ranunculales) Reveals Potential Mechanisms of Evolutionary Specialization.</title>
        <authorList>
            <person name="Sun Y."/>
            <person name="Deng T."/>
            <person name="Zhang A."/>
            <person name="Moore M.J."/>
            <person name="Landis J.B."/>
            <person name="Lin N."/>
            <person name="Zhang H."/>
            <person name="Zhang X."/>
            <person name="Huang J."/>
            <person name="Zhang X."/>
            <person name="Sun H."/>
            <person name="Wang H."/>
        </authorList>
    </citation>
    <scope>NUCLEOTIDE SEQUENCE [LARGE SCALE GENOMIC DNA]</scope>
    <source>
        <strain evidence="3">TB1705</strain>
        <tissue evidence="3">Leaf</tissue>
    </source>
</reference>
<proteinExistence type="inferred from homology"/>
<dbReference type="PANTHER" id="PTHR24320">
    <property type="entry name" value="RETINOL DEHYDROGENASE"/>
    <property type="match status" value="1"/>
</dbReference>
<organism evidence="3 4">
    <name type="scientific">Kingdonia uniflora</name>
    <dbReference type="NCBI Taxonomy" id="39325"/>
    <lineage>
        <taxon>Eukaryota</taxon>
        <taxon>Viridiplantae</taxon>
        <taxon>Streptophyta</taxon>
        <taxon>Embryophyta</taxon>
        <taxon>Tracheophyta</taxon>
        <taxon>Spermatophyta</taxon>
        <taxon>Magnoliopsida</taxon>
        <taxon>Ranunculales</taxon>
        <taxon>Circaeasteraceae</taxon>
        <taxon>Kingdonia</taxon>
    </lineage>
</organism>
<dbReference type="AlphaFoldDB" id="A0A7J7M6Y0"/>
<dbReference type="PANTHER" id="PTHR24320:SF148">
    <property type="entry name" value="NAD(P)-BINDING ROSSMANN-FOLD SUPERFAMILY PROTEIN"/>
    <property type="match status" value="1"/>
</dbReference>
<sequence>MDQEPQRFSEDGLEQHIHVNHIAPALLSLLLLPSLLRAPSARIVNVNSVLMFLKVLASKLLDQKKASIQCITVHPGAVGTKIASCERSKKHLSFVFSPAQGARSVLFCATSPDVGENMVNGLRYYSCDCKRSKVSPKALDNEACLDVWEKTMDVLELNEDELIRVIIN</sequence>
<dbReference type="SUPFAM" id="SSF51735">
    <property type="entry name" value="NAD(P)-binding Rossmann-fold domains"/>
    <property type="match status" value="1"/>
</dbReference>
<comment type="similarity">
    <text evidence="1">Belongs to the short-chain dehydrogenases/reductases (SDR) family.</text>
</comment>
<evidence type="ECO:0000256" key="2">
    <source>
        <dbReference type="ARBA" id="ARBA00023002"/>
    </source>
</evidence>
<gene>
    <name evidence="3" type="ORF">GIB67_022224</name>
</gene>
<protein>
    <submittedName>
        <fullName evidence="3">Uncharacterized protein</fullName>
    </submittedName>
</protein>
<keyword evidence="2" id="KW-0560">Oxidoreductase</keyword>
<dbReference type="InterPro" id="IPR036291">
    <property type="entry name" value="NAD(P)-bd_dom_sf"/>
</dbReference>
<name>A0A7J7M6Y0_9MAGN</name>
<dbReference type="GO" id="GO:0016491">
    <property type="term" value="F:oxidoreductase activity"/>
    <property type="evidence" value="ECO:0007669"/>
    <property type="project" value="UniProtKB-KW"/>
</dbReference>
<evidence type="ECO:0000313" key="3">
    <source>
        <dbReference type="EMBL" id="KAF6150612.1"/>
    </source>
</evidence>
<evidence type="ECO:0000313" key="4">
    <source>
        <dbReference type="Proteomes" id="UP000541444"/>
    </source>
</evidence>
<dbReference type="OrthoDB" id="191139at2759"/>
<keyword evidence="4" id="KW-1185">Reference proteome</keyword>
<comment type="caution">
    <text evidence="3">The sequence shown here is derived from an EMBL/GenBank/DDBJ whole genome shotgun (WGS) entry which is preliminary data.</text>
</comment>
<dbReference type="EMBL" id="JACGCM010001727">
    <property type="protein sequence ID" value="KAF6150612.1"/>
    <property type="molecule type" value="Genomic_DNA"/>
</dbReference>
<dbReference type="Proteomes" id="UP000541444">
    <property type="component" value="Unassembled WGS sequence"/>
</dbReference>
<accession>A0A7J7M6Y0</accession>
<evidence type="ECO:0000256" key="1">
    <source>
        <dbReference type="ARBA" id="ARBA00006484"/>
    </source>
</evidence>